<reference evidence="9" key="3">
    <citation type="submission" date="2015-04" db="UniProtKB">
        <authorList>
            <consortium name="EnsemblPlants"/>
        </authorList>
    </citation>
    <scope>IDENTIFICATION</scope>
</reference>
<feature type="region of interest" description="Disordered" evidence="7">
    <location>
        <begin position="71"/>
        <end position="90"/>
    </location>
</feature>
<evidence type="ECO:0000256" key="4">
    <source>
        <dbReference type="ARBA" id="ARBA00023163"/>
    </source>
</evidence>
<evidence type="ECO:0000256" key="3">
    <source>
        <dbReference type="ARBA" id="ARBA00023125"/>
    </source>
</evidence>
<name>A0A0D9X6F1_9ORYZ</name>
<dbReference type="GO" id="GO:0000981">
    <property type="term" value="F:DNA-binding transcription factor activity, RNA polymerase II-specific"/>
    <property type="evidence" value="ECO:0007669"/>
    <property type="project" value="TreeGrafter"/>
</dbReference>
<comment type="subcellular location">
    <subcellularLocation>
        <location evidence="1">Nucleus</location>
    </subcellularLocation>
</comment>
<organism evidence="9 10">
    <name type="scientific">Leersia perrieri</name>
    <dbReference type="NCBI Taxonomy" id="77586"/>
    <lineage>
        <taxon>Eukaryota</taxon>
        <taxon>Viridiplantae</taxon>
        <taxon>Streptophyta</taxon>
        <taxon>Embryophyta</taxon>
        <taxon>Tracheophyta</taxon>
        <taxon>Spermatophyta</taxon>
        <taxon>Magnoliopsida</taxon>
        <taxon>Liliopsida</taxon>
        <taxon>Poales</taxon>
        <taxon>Poaceae</taxon>
        <taxon>BOP clade</taxon>
        <taxon>Oryzoideae</taxon>
        <taxon>Oryzeae</taxon>
        <taxon>Oryzinae</taxon>
        <taxon>Leersia</taxon>
    </lineage>
</organism>
<keyword evidence="2" id="KW-0805">Transcription regulation</keyword>
<dbReference type="SUPFAM" id="SSF55455">
    <property type="entry name" value="SRF-like"/>
    <property type="match status" value="1"/>
</dbReference>
<dbReference type="HOGENOM" id="CLU_053053_5_6_1"/>
<dbReference type="STRING" id="77586.A0A0D9X6F1"/>
<dbReference type="FunFam" id="3.40.1810.10:FF:000006">
    <property type="entry name" value="Agamous-like MADS-box protein AGL62"/>
    <property type="match status" value="1"/>
</dbReference>
<dbReference type="Pfam" id="PF00319">
    <property type="entry name" value="SRF-TF"/>
    <property type="match status" value="1"/>
</dbReference>
<accession>A0A0D9X6F1</accession>
<evidence type="ECO:0000256" key="7">
    <source>
        <dbReference type="SAM" id="MobiDB-lite"/>
    </source>
</evidence>
<feature type="coiled-coil region" evidence="6">
    <location>
        <begin position="93"/>
        <end position="120"/>
    </location>
</feature>
<dbReference type="PANTHER" id="PTHR11945:SF534">
    <property type="entry name" value="MYOCYTE-SPECIFIC ENHANCER FACTOR 2"/>
    <property type="match status" value="1"/>
</dbReference>
<dbReference type="GO" id="GO:0005634">
    <property type="term" value="C:nucleus"/>
    <property type="evidence" value="ECO:0007669"/>
    <property type="project" value="UniProtKB-SubCell"/>
</dbReference>
<keyword evidence="3" id="KW-0238">DNA-binding</keyword>
<evidence type="ECO:0000256" key="2">
    <source>
        <dbReference type="ARBA" id="ARBA00023015"/>
    </source>
</evidence>
<dbReference type="PANTHER" id="PTHR11945">
    <property type="entry name" value="MADS BOX PROTEIN"/>
    <property type="match status" value="1"/>
</dbReference>
<sequence length="195" mass="21590">MRRGKVKIKPILDARARDVCFSKRRQVVMKKANELSILCGVDVAVVVYSPAGKPYSFGSPSSQAITHRLLGMAPSNPTMGDGSNGSGGETNILHELNLKYQQIQQENEVENKKNKTSQQAVNNEHGEHVRLDSDVNVLELHELEAFDSKLNIIDEAVHLYHVVKNGKQALEPQPEINMPTTLQLTFNGQRIAPSP</sequence>
<dbReference type="InterPro" id="IPR036879">
    <property type="entry name" value="TF_MADSbox_sf"/>
</dbReference>
<dbReference type="Gene3D" id="3.40.1810.10">
    <property type="entry name" value="Transcription factor, MADS-box"/>
    <property type="match status" value="1"/>
</dbReference>
<protein>
    <recommendedName>
        <fullName evidence="8">MADS-box domain-containing protein</fullName>
    </recommendedName>
</protein>
<dbReference type="EnsemblPlants" id="LPERR08G08390.1">
    <property type="protein sequence ID" value="LPERR08G08390.1"/>
    <property type="gene ID" value="LPERR08G08390"/>
</dbReference>
<dbReference type="InterPro" id="IPR002100">
    <property type="entry name" value="TF_MADSbox"/>
</dbReference>
<evidence type="ECO:0000259" key="8">
    <source>
        <dbReference type="PROSITE" id="PS50066"/>
    </source>
</evidence>
<dbReference type="PROSITE" id="PS50066">
    <property type="entry name" value="MADS_BOX_2"/>
    <property type="match status" value="1"/>
</dbReference>
<dbReference type="eggNOG" id="KOG0014">
    <property type="taxonomic scope" value="Eukaryota"/>
</dbReference>
<dbReference type="GO" id="GO:0046983">
    <property type="term" value="F:protein dimerization activity"/>
    <property type="evidence" value="ECO:0007669"/>
    <property type="project" value="InterPro"/>
</dbReference>
<dbReference type="AlphaFoldDB" id="A0A0D9X6F1"/>
<keyword evidence="10" id="KW-1185">Reference proteome</keyword>
<keyword evidence="4" id="KW-0804">Transcription</keyword>
<reference evidence="9 10" key="1">
    <citation type="submission" date="2012-08" db="EMBL/GenBank/DDBJ databases">
        <title>Oryza genome evolution.</title>
        <authorList>
            <person name="Wing R.A."/>
        </authorList>
    </citation>
    <scope>NUCLEOTIDE SEQUENCE</scope>
</reference>
<evidence type="ECO:0000313" key="9">
    <source>
        <dbReference type="EnsemblPlants" id="LPERR08G08390.1"/>
    </source>
</evidence>
<proteinExistence type="predicted"/>
<evidence type="ECO:0000256" key="1">
    <source>
        <dbReference type="ARBA" id="ARBA00004123"/>
    </source>
</evidence>
<dbReference type="GO" id="GO:0000978">
    <property type="term" value="F:RNA polymerase II cis-regulatory region sequence-specific DNA binding"/>
    <property type="evidence" value="ECO:0007669"/>
    <property type="project" value="TreeGrafter"/>
</dbReference>
<dbReference type="SMART" id="SM00432">
    <property type="entry name" value="MADS"/>
    <property type="match status" value="1"/>
</dbReference>
<evidence type="ECO:0000313" key="10">
    <source>
        <dbReference type="Proteomes" id="UP000032180"/>
    </source>
</evidence>
<dbReference type="Gramene" id="LPERR08G08390.1">
    <property type="protein sequence ID" value="LPERR08G08390.1"/>
    <property type="gene ID" value="LPERR08G08390"/>
</dbReference>
<feature type="domain" description="MADS-box" evidence="8">
    <location>
        <begin position="1"/>
        <end position="61"/>
    </location>
</feature>
<keyword evidence="6" id="KW-0175">Coiled coil</keyword>
<reference evidence="10" key="2">
    <citation type="submission" date="2013-12" db="EMBL/GenBank/DDBJ databases">
        <authorList>
            <person name="Yu Y."/>
            <person name="Lee S."/>
            <person name="de Baynast K."/>
            <person name="Wissotski M."/>
            <person name="Liu L."/>
            <person name="Talag J."/>
            <person name="Goicoechea J."/>
            <person name="Angelova A."/>
            <person name="Jetty R."/>
            <person name="Kudrna D."/>
            <person name="Golser W."/>
            <person name="Rivera L."/>
            <person name="Zhang J."/>
            <person name="Wing R."/>
        </authorList>
    </citation>
    <scope>NUCLEOTIDE SEQUENCE</scope>
</reference>
<evidence type="ECO:0000256" key="6">
    <source>
        <dbReference type="SAM" id="Coils"/>
    </source>
</evidence>
<dbReference type="GO" id="GO:0045893">
    <property type="term" value="P:positive regulation of DNA-templated transcription"/>
    <property type="evidence" value="ECO:0007669"/>
    <property type="project" value="UniProtKB-ARBA"/>
</dbReference>
<evidence type="ECO:0000256" key="5">
    <source>
        <dbReference type="ARBA" id="ARBA00023242"/>
    </source>
</evidence>
<dbReference type="Proteomes" id="UP000032180">
    <property type="component" value="Chromosome 8"/>
</dbReference>
<dbReference type="PRINTS" id="PR00404">
    <property type="entry name" value="MADSDOMAIN"/>
</dbReference>
<keyword evidence="5" id="KW-0539">Nucleus</keyword>